<reference evidence="4" key="1">
    <citation type="journal article" date="2013" name="New Phytol.">
        <title>Comparative genomic and transcriptomic analyses reveal the hemibiotrophic stage shift of Colletotrichum fungi.</title>
        <authorList>
            <person name="Gan P."/>
            <person name="Ikeda K."/>
            <person name="Irieda H."/>
            <person name="Narusaka M."/>
            <person name="O'Connell R.J."/>
            <person name="Narusaka Y."/>
            <person name="Takano Y."/>
            <person name="Kubo Y."/>
            <person name="Shirasu K."/>
        </authorList>
    </citation>
    <scope>NUCLEOTIDE SEQUENCE [LARGE SCALE GENOMIC DNA]</scope>
    <source>
        <strain evidence="4">104-T / ATCC 96160 / CBS 514.97 / LARS 414 / MAFF 240422</strain>
    </source>
</reference>
<evidence type="ECO:0000313" key="4">
    <source>
        <dbReference type="Proteomes" id="UP000014480"/>
    </source>
</evidence>
<evidence type="ECO:0008006" key="5">
    <source>
        <dbReference type="Google" id="ProtNLM"/>
    </source>
</evidence>
<dbReference type="EMBL" id="AMCV02000006">
    <property type="protein sequence ID" value="TDZ23254.1"/>
    <property type="molecule type" value="Genomic_DNA"/>
</dbReference>
<reference evidence="4" key="2">
    <citation type="journal article" date="2019" name="Mol. Plant Microbe Interact.">
        <title>Genome sequence resources for four phytopathogenic fungi from the Colletotrichum orbiculare species complex.</title>
        <authorList>
            <person name="Gan P."/>
            <person name="Tsushima A."/>
            <person name="Narusaka M."/>
            <person name="Narusaka Y."/>
            <person name="Takano Y."/>
            <person name="Kubo Y."/>
            <person name="Shirasu K."/>
        </authorList>
    </citation>
    <scope>GENOME REANNOTATION</scope>
    <source>
        <strain evidence="4">104-T / ATCC 96160 / CBS 514.97 / LARS 414 / MAFF 240422</strain>
    </source>
</reference>
<keyword evidence="1" id="KW-0175">Coiled coil</keyword>
<feature type="region of interest" description="Disordered" evidence="2">
    <location>
        <begin position="1"/>
        <end position="70"/>
    </location>
</feature>
<feature type="coiled-coil region" evidence="1">
    <location>
        <begin position="282"/>
        <end position="309"/>
    </location>
</feature>
<dbReference type="Proteomes" id="UP000014480">
    <property type="component" value="Unassembled WGS sequence"/>
</dbReference>
<feature type="compositionally biased region" description="Polar residues" evidence="2">
    <location>
        <begin position="196"/>
        <end position="210"/>
    </location>
</feature>
<keyword evidence="4" id="KW-1185">Reference proteome</keyword>
<gene>
    <name evidence="3" type="ORF">Cob_v003717</name>
</gene>
<comment type="caution">
    <text evidence="3">The sequence shown here is derived from an EMBL/GenBank/DDBJ whole genome shotgun (WGS) entry which is preliminary data.</text>
</comment>
<accession>A0A484G0C6</accession>
<organism evidence="3 4">
    <name type="scientific">Colletotrichum orbiculare (strain 104-T / ATCC 96160 / CBS 514.97 / LARS 414 / MAFF 240422)</name>
    <name type="common">Cucumber anthracnose fungus</name>
    <name type="synonym">Colletotrichum lagenarium</name>
    <dbReference type="NCBI Taxonomy" id="1213857"/>
    <lineage>
        <taxon>Eukaryota</taxon>
        <taxon>Fungi</taxon>
        <taxon>Dikarya</taxon>
        <taxon>Ascomycota</taxon>
        <taxon>Pezizomycotina</taxon>
        <taxon>Sordariomycetes</taxon>
        <taxon>Hypocreomycetidae</taxon>
        <taxon>Glomerellales</taxon>
        <taxon>Glomerellaceae</taxon>
        <taxon>Colletotrichum</taxon>
        <taxon>Colletotrichum orbiculare species complex</taxon>
    </lineage>
</organism>
<evidence type="ECO:0000256" key="2">
    <source>
        <dbReference type="SAM" id="MobiDB-lite"/>
    </source>
</evidence>
<evidence type="ECO:0000313" key="3">
    <source>
        <dbReference type="EMBL" id="TDZ23254.1"/>
    </source>
</evidence>
<protein>
    <recommendedName>
        <fullName evidence="5">Involucrin repeat protein</fullName>
    </recommendedName>
</protein>
<dbReference type="AlphaFoldDB" id="A0A484G0C6"/>
<dbReference type="OrthoDB" id="5328813at2759"/>
<name>A0A484G0C6_COLOR</name>
<feature type="compositionally biased region" description="Basic and acidic residues" evidence="2">
    <location>
        <begin position="250"/>
        <end position="259"/>
    </location>
</feature>
<sequence>MHDKQASAISTGRKERHPESSLTSSIHATLSPGFPHNVSRPLRIRITSKTSARSAGLPGPHSPHDFRPERGRVAKNTVPAGFYLSPGKDAKPREEGKIEIGGSEEGLSLFTIPALFALTSATCSITTPASCSPAVPMTKDKKLGRMSATSEKRRSFIPGGGSSSTSSSNNNNTSSSSTTTSTNTSNSTNTGNSSSQSGPKGSNTHSLHTSTPRHHSNNNSTIIAPPPRAHHAPSSSTNPAEEPGGGKEPQQSKDAKQKDTPGAAAAAAPSTHNTHTASSALLKEKDARIAHLERELVVMEQEFTRELDKLSQNESETAVFWQHKHSDVNQHFLRADADLRVLRQEAEVRDADRDALRREVGDLRAQVRGLKEFVSTSTRMSGQTSDEVFCEGMARLGNGLQNWVLVNFRRAKLDVAAASEHVREELGRLVPMHADLEPSTKVHMLQSVVSSILVDMVFDAYFFGLPQDQAAQFRTMEETLSNYVDSPEALNNWRSSTLALLQREAETKLCTETSSATDAVIARVNSMLDAITDATATEARDTALRALVGSAADLSRILAVQKAVFKVYMPEIVPHQQTKFDADTMEDIGGEDEEALAERDIACVTFPGITKQGDENGGHMQWRNVIAKARVLCSPE</sequence>
<feature type="compositionally biased region" description="Low complexity" evidence="2">
    <location>
        <begin position="263"/>
        <end position="278"/>
    </location>
</feature>
<dbReference type="STRING" id="1213857.A0A484G0C6"/>
<evidence type="ECO:0000256" key="1">
    <source>
        <dbReference type="SAM" id="Coils"/>
    </source>
</evidence>
<feature type="compositionally biased region" description="Low complexity" evidence="2">
    <location>
        <begin position="163"/>
        <end position="195"/>
    </location>
</feature>
<feature type="region of interest" description="Disordered" evidence="2">
    <location>
        <begin position="127"/>
        <end position="278"/>
    </location>
</feature>
<proteinExistence type="predicted"/>